<dbReference type="AlphaFoldDB" id="A0A453N792"/>
<reference evidence="1" key="5">
    <citation type="journal article" date="2021" name="G3 (Bethesda)">
        <title>Aegilops tauschii genome assembly Aet v5.0 features greater sequence contiguity and improved annotation.</title>
        <authorList>
            <person name="Wang L."/>
            <person name="Zhu T."/>
            <person name="Rodriguez J.C."/>
            <person name="Deal K.R."/>
            <person name="Dubcovsky J."/>
            <person name="McGuire P.E."/>
            <person name="Lux T."/>
            <person name="Spannagl M."/>
            <person name="Mayer K.F.X."/>
            <person name="Baldrich P."/>
            <person name="Meyers B.C."/>
            <person name="Huo N."/>
            <person name="Gu Y.Q."/>
            <person name="Zhou H."/>
            <person name="Devos K.M."/>
            <person name="Bennetzen J.L."/>
            <person name="Unver T."/>
            <person name="Budak H."/>
            <person name="Gulick P.J."/>
            <person name="Galiba G."/>
            <person name="Kalapos B."/>
            <person name="Nelson D.R."/>
            <person name="Li P."/>
            <person name="You F.M."/>
            <person name="Luo M.C."/>
            <person name="Dvorak J."/>
        </authorList>
    </citation>
    <scope>NUCLEOTIDE SEQUENCE [LARGE SCALE GENOMIC DNA]</scope>
    <source>
        <strain evidence="1">cv. AL8/78</strain>
    </source>
</reference>
<name>A0A453N792_AEGTS</name>
<reference evidence="1" key="4">
    <citation type="submission" date="2019-03" db="UniProtKB">
        <authorList>
            <consortium name="EnsemblPlants"/>
        </authorList>
    </citation>
    <scope>IDENTIFICATION</scope>
</reference>
<keyword evidence="2" id="KW-1185">Reference proteome</keyword>
<dbReference type="Proteomes" id="UP000015105">
    <property type="component" value="Chromosome 6D"/>
</dbReference>
<protein>
    <recommendedName>
        <fullName evidence="3">Glycoside hydrolase family 3 C-terminal domain-containing protein</fullName>
    </recommendedName>
</protein>
<reference evidence="1" key="3">
    <citation type="journal article" date="2017" name="Nature">
        <title>Genome sequence of the progenitor of the wheat D genome Aegilops tauschii.</title>
        <authorList>
            <person name="Luo M.C."/>
            <person name="Gu Y.Q."/>
            <person name="Puiu D."/>
            <person name="Wang H."/>
            <person name="Twardziok S.O."/>
            <person name="Deal K.R."/>
            <person name="Huo N."/>
            <person name="Zhu T."/>
            <person name="Wang L."/>
            <person name="Wang Y."/>
            <person name="McGuire P.E."/>
            <person name="Liu S."/>
            <person name="Long H."/>
            <person name="Ramasamy R.K."/>
            <person name="Rodriguez J.C."/>
            <person name="Van S.L."/>
            <person name="Yuan L."/>
            <person name="Wang Z."/>
            <person name="Xia Z."/>
            <person name="Xiao L."/>
            <person name="Anderson O.D."/>
            <person name="Ouyang S."/>
            <person name="Liang Y."/>
            <person name="Zimin A.V."/>
            <person name="Pertea G."/>
            <person name="Qi P."/>
            <person name="Bennetzen J.L."/>
            <person name="Dai X."/>
            <person name="Dawson M.W."/>
            <person name="Muller H.G."/>
            <person name="Kugler K."/>
            <person name="Rivarola-Duarte L."/>
            <person name="Spannagl M."/>
            <person name="Mayer K.F.X."/>
            <person name="Lu F.H."/>
            <person name="Bevan M.W."/>
            <person name="Leroy P."/>
            <person name="Li P."/>
            <person name="You F.M."/>
            <person name="Sun Q."/>
            <person name="Liu Z."/>
            <person name="Lyons E."/>
            <person name="Wicker T."/>
            <person name="Salzberg S.L."/>
            <person name="Devos K.M."/>
            <person name="Dvorak J."/>
        </authorList>
    </citation>
    <scope>NUCLEOTIDE SEQUENCE [LARGE SCALE GENOMIC DNA]</scope>
    <source>
        <strain evidence="1">cv. AL8/78</strain>
    </source>
</reference>
<accession>A0A453N792</accession>
<organism evidence="1 2">
    <name type="scientific">Aegilops tauschii subsp. strangulata</name>
    <name type="common">Goatgrass</name>
    <dbReference type="NCBI Taxonomy" id="200361"/>
    <lineage>
        <taxon>Eukaryota</taxon>
        <taxon>Viridiplantae</taxon>
        <taxon>Streptophyta</taxon>
        <taxon>Embryophyta</taxon>
        <taxon>Tracheophyta</taxon>
        <taxon>Spermatophyta</taxon>
        <taxon>Magnoliopsida</taxon>
        <taxon>Liliopsida</taxon>
        <taxon>Poales</taxon>
        <taxon>Poaceae</taxon>
        <taxon>BOP clade</taxon>
        <taxon>Pooideae</taxon>
        <taxon>Triticodae</taxon>
        <taxon>Triticeae</taxon>
        <taxon>Triticinae</taxon>
        <taxon>Aegilops</taxon>
    </lineage>
</organism>
<evidence type="ECO:0000313" key="2">
    <source>
        <dbReference type="Proteomes" id="UP000015105"/>
    </source>
</evidence>
<proteinExistence type="predicted"/>
<reference evidence="2" key="1">
    <citation type="journal article" date="2014" name="Science">
        <title>Ancient hybridizations among the ancestral genomes of bread wheat.</title>
        <authorList>
            <consortium name="International Wheat Genome Sequencing Consortium,"/>
            <person name="Marcussen T."/>
            <person name="Sandve S.R."/>
            <person name="Heier L."/>
            <person name="Spannagl M."/>
            <person name="Pfeifer M."/>
            <person name="Jakobsen K.S."/>
            <person name="Wulff B.B."/>
            <person name="Steuernagel B."/>
            <person name="Mayer K.F."/>
            <person name="Olsen O.A."/>
        </authorList>
    </citation>
    <scope>NUCLEOTIDE SEQUENCE [LARGE SCALE GENOMIC DNA]</scope>
    <source>
        <strain evidence="2">cv. AL8/78</strain>
    </source>
</reference>
<sequence>MCAPSSDASQLLTDLIYCLQSGKCNQSTGTLNLKFKEVPIESAMLGISEMYFREFRGDEGEVAFLKSLFKSADVLEMAVIMMANPSFTQFSPDDALSKVKSASELSRSSGKVVVVVSGGPEGGRPWSFQKGTDFSCEDPFSVVVENLRKA</sequence>
<reference evidence="2" key="2">
    <citation type="journal article" date="2017" name="Nat. Plants">
        <title>The Aegilops tauschii genome reveals multiple impacts of transposons.</title>
        <authorList>
            <person name="Zhao G."/>
            <person name="Zou C."/>
            <person name="Li K."/>
            <person name="Wang K."/>
            <person name="Li T."/>
            <person name="Gao L."/>
            <person name="Zhang X."/>
            <person name="Wang H."/>
            <person name="Yang Z."/>
            <person name="Liu X."/>
            <person name="Jiang W."/>
            <person name="Mao L."/>
            <person name="Kong X."/>
            <person name="Jiao Y."/>
            <person name="Jia J."/>
        </authorList>
    </citation>
    <scope>NUCLEOTIDE SEQUENCE [LARGE SCALE GENOMIC DNA]</scope>
    <source>
        <strain evidence="2">cv. AL8/78</strain>
    </source>
</reference>
<evidence type="ECO:0000313" key="1">
    <source>
        <dbReference type="EnsemblPlants" id="AET6Gv20266600.3"/>
    </source>
</evidence>
<dbReference type="EnsemblPlants" id="AET6Gv20266600.3">
    <property type="protein sequence ID" value="AET6Gv20266600.3"/>
    <property type="gene ID" value="AET6Gv20266600"/>
</dbReference>
<dbReference type="Gramene" id="AET6Gv20266600.3">
    <property type="protein sequence ID" value="AET6Gv20266600.3"/>
    <property type="gene ID" value="AET6Gv20266600"/>
</dbReference>
<evidence type="ECO:0008006" key="3">
    <source>
        <dbReference type="Google" id="ProtNLM"/>
    </source>
</evidence>